<comment type="caution">
    <text evidence="2">The sequence shown here is derived from an EMBL/GenBank/DDBJ whole genome shotgun (WGS) entry which is preliminary data.</text>
</comment>
<dbReference type="EMBL" id="JANAWD010000007">
    <property type="protein sequence ID" value="KAJ3491759.1"/>
    <property type="molecule type" value="Genomic_DNA"/>
</dbReference>
<reference evidence="2" key="1">
    <citation type="submission" date="2022-07" db="EMBL/GenBank/DDBJ databases">
        <title>Genome Sequence of Physisporinus lineatus.</title>
        <authorList>
            <person name="Buettner E."/>
        </authorList>
    </citation>
    <scope>NUCLEOTIDE SEQUENCE</scope>
    <source>
        <strain evidence="2">VT162</strain>
    </source>
</reference>
<feature type="compositionally biased region" description="Polar residues" evidence="1">
    <location>
        <begin position="1"/>
        <end position="15"/>
    </location>
</feature>
<gene>
    <name evidence="2" type="ORF">NLI96_g444</name>
</gene>
<dbReference type="PANTHER" id="PTHR38167:SF1">
    <property type="entry name" value="C2H2-TYPE DOMAIN-CONTAINING PROTEIN"/>
    <property type="match status" value="1"/>
</dbReference>
<dbReference type="Proteomes" id="UP001212997">
    <property type="component" value="Unassembled WGS sequence"/>
</dbReference>
<evidence type="ECO:0000256" key="1">
    <source>
        <dbReference type="SAM" id="MobiDB-lite"/>
    </source>
</evidence>
<sequence length="201" mass="22383">MSASEQVIDLTNDSESVSDHSHTQASEGNAEPLDDAAQTHLQAAIALTPEERLREVLSELVVDDPTVGRALFKVLVTVRGPEPPGIVARNESNQITLRIKPSQPPMLVPTWATCANCNETYNTGTARVEGECRYHSGELEADEDAFEDHDEYCHGPIDTESNRKDFPEKFFWNCCDNDGTSPGCEEDIHKPSVPRKKRRYE</sequence>
<organism evidence="2 3">
    <name type="scientific">Meripilus lineatus</name>
    <dbReference type="NCBI Taxonomy" id="2056292"/>
    <lineage>
        <taxon>Eukaryota</taxon>
        <taxon>Fungi</taxon>
        <taxon>Dikarya</taxon>
        <taxon>Basidiomycota</taxon>
        <taxon>Agaricomycotina</taxon>
        <taxon>Agaricomycetes</taxon>
        <taxon>Polyporales</taxon>
        <taxon>Meripilaceae</taxon>
        <taxon>Meripilus</taxon>
    </lineage>
</organism>
<feature type="region of interest" description="Disordered" evidence="1">
    <location>
        <begin position="1"/>
        <end position="37"/>
    </location>
</feature>
<dbReference type="PANTHER" id="PTHR38167">
    <property type="entry name" value="C2H2-TYPE DOMAIN-CONTAINING PROTEIN"/>
    <property type="match status" value="1"/>
</dbReference>
<dbReference type="AlphaFoldDB" id="A0AAD5VDQ7"/>
<keyword evidence="3" id="KW-1185">Reference proteome</keyword>
<name>A0AAD5VDQ7_9APHY</name>
<accession>A0AAD5VDQ7</accession>
<evidence type="ECO:0000313" key="3">
    <source>
        <dbReference type="Proteomes" id="UP001212997"/>
    </source>
</evidence>
<proteinExistence type="predicted"/>
<protein>
    <recommendedName>
        <fullName evidence="4">C2H2-type domain-containing protein</fullName>
    </recommendedName>
</protein>
<feature type="compositionally biased region" description="Basic residues" evidence="1">
    <location>
        <begin position="192"/>
        <end position="201"/>
    </location>
</feature>
<evidence type="ECO:0000313" key="2">
    <source>
        <dbReference type="EMBL" id="KAJ3491759.1"/>
    </source>
</evidence>
<evidence type="ECO:0008006" key="4">
    <source>
        <dbReference type="Google" id="ProtNLM"/>
    </source>
</evidence>
<feature type="region of interest" description="Disordered" evidence="1">
    <location>
        <begin position="178"/>
        <end position="201"/>
    </location>
</feature>